<dbReference type="PANTHER" id="PTHR40448:SF1">
    <property type="entry name" value="TWO-COMPONENT SENSOR HISTIDINE KINASE"/>
    <property type="match status" value="1"/>
</dbReference>
<keyword evidence="1" id="KW-0812">Transmembrane</keyword>
<sequence length="435" mass="50565">MDERICYFFSFLIEGIVFWNYVSILFVPKCSAKIRFVCLSFGFFILFLFSLHNIFLLNCILYTTVCFLYLIFLYKTSWYYALFHSLLFEVLTGACELPVYSFLSTFFTSANLRAADFHLKLLFAVISKTLFFAVMSVLLLWLKKRQKPFLQYDKSVFFTILIPFIAQIIVLILIAVCDSTAMTATQNRLITTSAFFLLIVNLLIFGLNQYNQKKHLEFTEMQLQLQKEHDSAEYYKMLIAQNENQRILIHDMKKHLQSIALLNEDNENEKIRAYIDQLMQSSDLLEFSKICDHKILNNILCRYKKVCNDLHIAFHADIRSNTTTFLSDSDVTSLFCNLLDNAVEASQRIKDPYIEISATQREHTPFIIITIINSCACNPFSPNGELVSSKPDPQAHGFGIKSIEKIVHNYNGNMQMYYDGETFTFHTIIMLKMKP</sequence>
<evidence type="ECO:0000313" key="3">
    <source>
        <dbReference type="EMBL" id="CUO31749.1"/>
    </source>
</evidence>
<dbReference type="Proteomes" id="UP000095395">
    <property type="component" value="Unassembled WGS sequence"/>
</dbReference>
<feature type="transmembrane region" description="Helical" evidence="1">
    <location>
        <begin position="6"/>
        <end position="27"/>
    </location>
</feature>
<dbReference type="SUPFAM" id="SSF55874">
    <property type="entry name" value="ATPase domain of HSP90 chaperone/DNA topoisomerase II/histidine kinase"/>
    <property type="match status" value="1"/>
</dbReference>
<feature type="transmembrane region" description="Helical" evidence="1">
    <location>
        <begin position="188"/>
        <end position="207"/>
    </location>
</feature>
<gene>
    <name evidence="3" type="ORF">ERS852392_02805</name>
</gene>
<dbReference type="Gene3D" id="3.30.565.10">
    <property type="entry name" value="Histidine kinase-like ATPase, C-terminal domain"/>
    <property type="match status" value="1"/>
</dbReference>
<dbReference type="EMBL" id="CYYR01000022">
    <property type="protein sequence ID" value="CUO31749.1"/>
    <property type="molecule type" value="Genomic_DNA"/>
</dbReference>
<dbReference type="InterPro" id="IPR032834">
    <property type="entry name" value="NatK-like_C"/>
</dbReference>
<feature type="domain" description="Sensor histidine kinase NatK-like C-terminal" evidence="2">
    <location>
        <begin position="330"/>
        <end position="428"/>
    </location>
</feature>
<evidence type="ECO:0000256" key="1">
    <source>
        <dbReference type="SAM" id="Phobius"/>
    </source>
</evidence>
<dbReference type="AlphaFoldDB" id="A0A174E5R6"/>
<feature type="transmembrane region" description="Helical" evidence="1">
    <location>
        <begin position="154"/>
        <end position="176"/>
    </location>
</feature>
<dbReference type="PANTHER" id="PTHR40448">
    <property type="entry name" value="TWO-COMPONENT SENSOR HISTIDINE KINASE"/>
    <property type="match status" value="1"/>
</dbReference>
<proteinExistence type="predicted"/>
<evidence type="ECO:0000259" key="2">
    <source>
        <dbReference type="Pfam" id="PF14501"/>
    </source>
</evidence>
<organism evidence="3 4">
    <name type="scientific">Roseburia inulinivorans</name>
    <dbReference type="NCBI Taxonomy" id="360807"/>
    <lineage>
        <taxon>Bacteria</taxon>
        <taxon>Bacillati</taxon>
        <taxon>Bacillota</taxon>
        <taxon>Clostridia</taxon>
        <taxon>Lachnospirales</taxon>
        <taxon>Lachnospiraceae</taxon>
        <taxon>Roseburia</taxon>
    </lineage>
</organism>
<keyword evidence="1" id="KW-0472">Membrane</keyword>
<feature type="transmembrane region" description="Helical" evidence="1">
    <location>
        <begin position="121"/>
        <end position="142"/>
    </location>
</feature>
<reference evidence="3 4" key="1">
    <citation type="submission" date="2015-09" db="EMBL/GenBank/DDBJ databases">
        <authorList>
            <consortium name="Pathogen Informatics"/>
        </authorList>
    </citation>
    <scope>NUCLEOTIDE SEQUENCE [LARGE SCALE GENOMIC DNA]</scope>
    <source>
        <strain evidence="3 4">2789STDY5608835</strain>
    </source>
</reference>
<feature type="transmembrane region" description="Helical" evidence="1">
    <location>
        <begin position="86"/>
        <end position="109"/>
    </location>
</feature>
<protein>
    <submittedName>
        <fullName evidence="3">Predicted signal transduction protein with a C-terminal ATPase domain</fullName>
    </submittedName>
</protein>
<dbReference type="GO" id="GO:0042802">
    <property type="term" value="F:identical protein binding"/>
    <property type="evidence" value="ECO:0007669"/>
    <property type="project" value="TreeGrafter"/>
</dbReference>
<evidence type="ECO:0000313" key="4">
    <source>
        <dbReference type="Proteomes" id="UP000095395"/>
    </source>
</evidence>
<accession>A0A174E5R6</accession>
<feature type="transmembrane region" description="Helical" evidence="1">
    <location>
        <begin position="55"/>
        <end position="74"/>
    </location>
</feature>
<dbReference type="InterPro" id="IPR036890">
    <property type="entry name" value="HATPase_C_sf"/>
</dbReference>
<dbReference type="Pfam" id="PF14501">
    <property type="entry name" value="HATPase_c_5"/>
    <property type="match status" value="1"/>
</dbReference>
<keyword evidence="1" id="KW-1133">Transmembrane helix</keyword>
<name>A0A174E5R6_9FIRM</name>
<dbReference type="CDD" id="cd16935">
    <property type="entry name" value="HATPase_AgrC-ComD-like"/>
    <property type="match status" value="1"/>
</dbReference>